<feature type="transmembrane region" description="Helical" evidence="6">
    <location>
        <begin position="301"/>
        <end position="320"/>
    </location>
</feature>
<feature type="transmembrane region" description="Helical" evidence="6">
    <location>
        <begin position="99"/>
        <end position="120"/>
    </location>
</feature>
<feature type="transmembrane region" description="Helical" evidence="6">
    <location>
        <begin position="160"/>
        <end position="182"/>
    </location>
</feature>
<evidence type="ECO:0000256" key="6">
    <source>
        <dbReference type="SAM" id="Phobius"/>
    </source>
</evidence>
<keyword evidence="5 6" id="KW-0472">Membrane</keyword>
<evidence type="ECO:0000313" key="8">
    <source>
        <dbReference type="EMBL" id="SDK74668.1"/>
    </source>
</evidence>
<feature type="transmembrane region" description="Helical" evidence="6">
    <location>
        <begin position="46"/>
        <end position="66"/>
    </location>
</feature>
<dbReference type="InterPro" id="IPR050189">
    <property type="entry name" value="MFS_Efflux_Transporters"/>
</dbReference>
<name>A0A1G9EF04_9BACT</name>
<dbReference type="PANTHER" id="PTHR43124">
    <property type="entry name" value="PURINE EFFLUX PUMP PBUE"/>
    <property type="match status" value="1"/>
</dbReference>
<dbReference type="PANTHER" id="PTHR43124:SF3">
    <property type="entry name" value="CHLORAMPHENICOL EFFLUX PUMP RV0191"/>
    <property type="match status" value="1"/>
</dbReference>
<feature type="transmembrane region" description="Helical" evidence="6">
    <location>
        <begin position="7"/>
        <end position="26"/>
    </location>
</feature>
<dbReference type="GO" id="GO:0022857">
    <property type="term" value="F:transmembrane transporter activity"/>
    <property type="evidence" value="ECO:0007669"/>
    <property type="project" value="InterPro"/>
</dbReference>
<dbReference type="InterPro" id="IPR020846">
    <property type="entry name" value="MFS_dom"/>
</dbReference>
<keyword evidence="9" id="KW-1185">Reference proteome</keyword>
<comment type="subcellular location">
    <subcellularLocation>
        <location evidence="1">Cell membrane</location>
        <topology evidence="1">Multi-pass membrane protein</topology>
    </subcellularLocation>
</comment>
<dbReference type="GO" id="GO:0005886">
    <property type="term" value="C:plasma membrane"/>
    <property type="evidence" value="ECO:0007669"/>
    <property type="project" value="UniProtKB-SubCell"/>
</dbReference>
<sequence>MTRKEYFLLAVLAAVQFTHIVDFMIMMPLGPQLMRLFDIDPRQFSLVVSSYTFSAGICGFAGAFFLDRFDRKAALLWLNIGFTVGTVLCALAPSYELLLVTRCLTGAFGGVLGALVLAIVGDAFPVERRASAMSIVMMAFSAASVFGVPFGLYLATLFTWHAPFFFLGGFGIVMTAGIVFYVPTLRGHLRDASAPKAHPMEALSLVLENPNQLRALLFMVLLMLGQFTVIPFISPYMVSNVGFTEQQLTYIYLCGGALTIFTSPVIGRWADRYGQKRIFTIFMFLNLLPLLLITNMPAMSIVPVLIVTTFFFVCGGGRMIPAMSMITSTVRPQNRGSFMSINSAVQQLAAGFSSFIAGVIVVERADGTLAHYNWVGYLAVACTVVAIFAGRQLRVVDHEVRPETAGIAATGEPESGAVVASVSDQA</sequence>
<dbReference type="STRING" id="1075417.SAMN05421823_103448"/>
<feature type="domain" description="Major facilitator superfamily (MFS) profile" evidence="7">
    <location>
        <begin position="8"/>
        <end position="394"/>
    </location>
</feature>
<keyword evidence="3 6" id="KW-0812">Transmembrane</keyword>
<dbReference type="RefSeq" id="WP_089681448.1">
    <property type="nucleotide sequence ID" value="NZ_FNFO01000003.1"/>
</dbReference>
<feature type="transmembrane region" description="Helical" evidence="6">
    <location>
        <begin position="374"/>
        <end position="393"/>
    </location>
</feature>
<dbReference type="Proteomes" id="UP000198510">
    <property type="component" value="Unassembled WGS sequence"/>
</dbReference>
<feature type="transmembrane region" description="Helical" evidence="6">
    <location>
        <begin position="278"/>
        <end position="295"/>
    </location>
</feature>
<evidence type="ECO:0000256" key="2">
    <source>
        <dbReference type="ARBA" id="ARBA00022475"/>
    </source>
</evidence>
<dbReference type="AlphaFoldDB" id="A0A1G9EF04"/>
<evidence type="ECO:0000256" key="1">
    <source>
        <dbReference type="ARBA" id="ARBA00004651"/>
    </source>
</evidence>
<feature type="transmembrane region" description="Helical" evidence="6">
    <location>
        <begin position="215"/>
        <end position="237"/>
    </location>
</feature>
<evidence type="ECO:0000259" key="7">
    <source>
        <dbReference type="PROSITE" id="PS50850"/>
    </source>
</evidence>
<accession>A0A1G9EF04</accession>
<dbReference type="EMBL" id="FNFO01000003">
    <property type="protein sequence ID" value="SDK74668.1"/>
    <property type="molecule type" value="Genomic_DNA"/>
</dbReference>
<dbReference type="Gene3D" id="1.20.1250.20">
    <property type="entry name" value="MFS general substrate transporter like domains"/>
    <property type="match status" value="1"/>
</dbReference>
<dbReference type="SUPFAM" id="SSF103473">
    <property type="entry name" value="MFS general substrate transporter"/>
    <property type="match status" value="1"/>
</dbReference>
<evidence type="ECO:0000256" key="5">
    <source>
        <dbReference type="ARBA" id="ARBA00023136"/>
    </source>
</evidence>
<dbReference type="OrthoDB" id="9812221at2"/>
<keyword evidence="2" id="KW-1003">Cell membrane</keyword>
<protein>
    <submittedName>
        <fullName evidence="8">Predicted arabinose efflux permease, MFS family</fullName>
    </submittedName>
</protein>
<gene>
    <name evidence="8" type="ORF">SAMN05421823_103448</name>
</gene>
<feature type="transmembrane region" description="Helical" evidence="6">
    <location>
        <begin position="341"/>
        <end position="362"/>
    </location>
</feature>
<evidence type="ECO:0000313" key="9">
    <source>
        <dbReference type="Proteomes" id="UP000198510"/>
    </source>
</evidence>
<evidence type="ECO:0000256" key="3">
    <source>
        <dbReference type="ARBA" id="ARBA00022692"/>
    </source>
</evidence>
<feature type="transmembrane region" description="Helical" evidence="6">
    <location>
        <begin position="249"/>
        <end position="266"/>
    </location>
</feature>
<dbReference type="Pfam" id="PF07690">
    <property type="entry name" value="MFS_1"/>
    <property type="match status" value="1"/>
</dbReference>
<dbReference type="InterPro" id="IPR036259">
    <property type="entry name" value="MFS_trans_sf"/>
</dbReference>
<proteinExistence type="predicted"/>
<feature type="transmembrane region" description="Helical" evidence="6">
    <location>
        <begin position="132"/>
        <end position="154"/>
    </location>
</feature>
<evidence type="ECO:0000256" key="4">
    <source>
        <dbReference type="ARBA" id="ARBA00022989"/>
    </source>
</evidence>
<dbReference type="CDD" id="cd17324">
    <property type="entry name" value="MFS_NepI_like"/>
    <property type="match status" value="1"/>
</dbReference>
<feature type="transmembrane region" description="Helical" evidence="6">
    <location>
        <begin position="73"/>
        <end position="93"/>
    </location>
</feature>
<dbReference type="PROSITE" id="PS50850">
    <property type="entry name" value="MFS"/>
    <property type="match status" value="1"/>
</dbReference>
<reference evidence="8 9" key="1">
    <citation type="submission" date="2016-10" db="EMBL/GenBank/DDBJ databases">
        <authorList>
            <person name="de Groot N.N."/>
        </authorList>
    </citation>
    <scope>NUCLEOTIDE SEQUENCE [LARGE SCALE GENOMIC DNA]</scope>
    <source>
        <strain evidence="8 9">DSM 25186</strain>
    </source>
</reference>
<keyword evidence="4 6" id="KW-1133">Transmembrane helix</keyword>
<organism evidence="8 9">
    <name type="scientific">Catalinimonas alkaloidigena</name>
    <dbReference type="NCBI Taxonomy" id="1075417"/>
    <lineage>
        <taxon>Bacteria</taxon>
        <taxon>Pseudomonadati</taxon>
        <taxon>Bacteroidota</taxon>
        <taxon>Cytophagia</taxon>
        <taxon>Cytophagales</taxon>
        <taxon>Catalimonadaceae</taxon>
        <taxon>Catalinimonas</taxon>
    </lineage>
</organism>
<dbReference type="InterPro" id="IPR011701">
    <property type="entry name" value="MFS"/>
</dbReference>